<feature type="region of interest" description="Disordered" evidence="1">
    <location>
        <begin position="260"/>
        <end position="315"/>
    </location>
</feature>
<proteinExistence type="predicted"/>
<dbReference type="EMBL" id="JABFTP020000124">
    <property type="protein sequence ID" value="KAL3279121.1"/>
    <property type="molecule type" value="Genomic_DNA"/>
</dbReference>
<dbReference type="AlphaFoldDB" id="A0ABD2NK32"/>
<reference evidence="2 3" key="1">
    <citation type="journal article" date="2021" name="BMC Biol.">
        <title>Horizontally acquired antibacterial genes associated with adaptive radiation of ladybird beetles.</title>
        <authorList>
            <person name="Li H.S."/>
            <person name="Tang X.F."/>
            <person name="Huang Y.H."/>
            <person name="Xu Z.Y."/>
            <person name="Chen M.L."/>
            <person name="Du X.Y."/>
            <person name="Qiu B.Y."/>
            <person name="Chen P.T."/>
            <person name="Zhang W."/>
            <person name="Slipinski A."/>
            <person name="Escalona H.E."/>
            <person name="Waterhouse R.M."/>
            <person name="Zwick A."/>
            <person name="Pang H."/>
        </authorList>
    </citation>
    <scope>NUCLEOTIDE SEQUENCE [LARGE SCALE GENOMIC DNA]</scope>
    <source>
        <strain evidence="2">SYSU2018</strain>
    </source>
</reference>
<evidence type="ECO:0000313" key="2">
    <source>
        <dbReference type="EMBL" id="KAL3279121.1"/>
    </source>
</evidence>
<gene>
    <name evidence="2" type="ORF">HHI36_016635</name>
</gene>
<dbReference type="Proteomes" id="UP001516400">
    <property type="component" value="Unassembled WGS sequence"/>
</dbReference>
<feature type="region of interest" description="Disordered" evidence="1">
    <location>
        <begin position="38"/>
        <end position="66"/>
    </location>
</feature>
<organism evidence="2 3">
    <name type="scientific">Cryptolaemus montrouzieri</name>
    <dbReference type="NCBI Taxonomy" id="559131"/>
    <lineage>
        <taxon>Eukaryota</taxon>
        <taxon>Metazoa</taxon>
        <taxon>Ecdysozoa</taxon>
        <taxon>Arthropoda</taxon>
        <taxon>Hexapoda</taxon>
        <taxon>Insecta</taxon>
        <taxon>Pterygota</taxon>
        <taxon>Neoptera</taxon>
        <taxon>Endopterygota</taxon>
        <taxon>Coleoptera</taxon>
        <taxon>Polyphaga</taxon>
        <taxon>Cucujiformia</taxon>
        <taxon>Coccinelloidea</taxon>
        <taxon>Coccinellidae</taxon>
        <taxon>Scymninae</taxon>
        <taxon>Scymnini</taxon>
        <taxon>Cryptolaemus</taxon>
    </lineage>
</organism>
<evidence type="ECO:0000256" key="1">
    <source>
        <dbReference type="SAM" id="MobiDB-lite"/>
    </source>
</evidence>
<feature type="compositionally biased region" description="Basic residues" evidence="1">
    <location>
        <begin position="302"/>
        <end position="315"/>
    </location>
</feature>
<accession>A0ABD2NK32</accession>
<keyword evidence="3" id="KW-1185">Reference proteome</keyword>
<name>A0ABD2NK32_9CUCU</name>
<protein>
    <submittedName>
        <fullName evidence="2">Uncharacterized protein</fullName>
    </submittedName>
</protein>
<feature type="compositionally biased region" description="Acidic residues" evidence="1">
    <location>
        <begin position="272"/>
        <end position="281"/>
    </location>
</feature>
<comment type="caution">
    <text evidence="2">The sequence shown here is derived from an EMBL/GenBank/DDBJ whole genome shotgun (WGS) entry which is preliminary data.</text>
</comment>
<evidence type="ECO:0000313" key="3">
    <source>
        <dbReference type="Proteomes" id="UP001516400"/>
    </source>
</evidence>
<sequence length="315" mass="35501">MEESQKPNKPEKVFSYLSADELEKLKAEEDKQIARDLSNLNLNSAEHSDNDSVESPNTRPSSVIGIVRTAKAERRFKDQLRESGLLTDEDEANLSPAESRQKKAEKRAAWRAARLKSLEQDAIQAQMVIKSMTDMVDSNEVPHVPTTEARAEDALNGPSTNTNGVVACNVQLKPSSADFPKLAVRSKAARDLVVRESEKVLDERVTQKTEEFVDERTGEKRVRTVEYVEKLIEKEVETVREKIISLELTKPTDLELDFAVNGNNNNRNNEENANDLDDDTVSESQTPTTEEKSLEDTLTAANKKRRRKKSKKVKH</sequence>